<evidence type="ECO:0000313" key="1">
    <source>
        <dbReference type="EMBL" id="VBA50075.1"/>
    </source>
</evidence>
<gene>
    <name evidence="1" type="ORF">LAUMK142_02358</name>
</gene>
<sequence>MRTFTDDEMRELLPNARPYSVVILKQGPKFGDEAAPAIVWEHGRRNFGLRDDGVLAVVLPIADGSDVCGIGVFAATVDDTTVIMNEDPGVAAGMFTYEVHPCRGFPGDALPCRRGCGLRERGADQSRSYPTVYRRHGLPASSMRSGRRVCAQGFQWVATAAGGPFVRHGYTLDAVSARSTP</sequence>
<name>A0A498QQM2_9MYCO</name>
<organism evidence="1 2">
    <name type="scientific">Mycobacterium pseudokansasii</name>
    <dbReference type="NCBI Taxonomy" id="2341080"/>
    <lineage>
        <taxon>Bacteria</taxon>
        <taxon>Bacillati</taxon>
        <taxon>Actinomycetota</taxon>
        <taxon>Actinomycetes</taxon>
        <taxon>Mycobacteriales</taxon>
        <taxon>Mycobacteriaceae</taxon>
        <taxon>Mycobacterium</taxon>
    </lineage>
</organism>
<keyword evidence="2" id="KW-1185">Reference proteome</keyword>
<proteinExistence type="predicted"/>
<protein>
    <submittedName>
        <fullName evidence="1">Uncharacterized protein</fullName>
    </submittedName>
</protein>
<dbReference type="Proteomes" id="UP000268285">
    <property type="component" value="Unassembled WGS sequence"/>
</dbReference>
<dbReference type="EMBL" id="UPHU01000001">
    <property type="protein sequence ID" value="VBA50075.1"/>
    <property type="molecule type" value="Genomic_DNA"/>
</dbReference>
<evidence type="ECO:0000313" key="2">
    <source>
        <dbReference type="Proteomes" id="UP000268285"/>
    </source>
</evidence>
<reference evidence="1 2" key="1">
    <citation type="submission" date="2018-09" db="EMBL/GenBank/DDBJ databases">
        <authorList>
            <person name="Tagini F."/>
        </authorList>
    </citation>
    <scope>NUCLEOTIDE SEQUENCE [LARGE SCALE GENOMIC DNA]</scope>
    <source>
        <strain evidence="1 2">MK142</strain>
    </source>
</reference>
<dbReference type="AlphaFoldDB" id="A0A498QQM2"/>
<accession>A0A498QQM2</accession>